<feature type="domain" description="NADP-dependent oxidoreductase" evidence="1">
    <location>
        <begin position="16"/>
        <end position="299"/>
    </location>
</feature>
<evidence type="ECO:0000259" key="1">
    <source>
        <dbReference type="Pfam" id="PF00248"/>
    </source>
</evidence>
<sequence>MIPTATLGRNPLQVSRLGLGTAPLSGLYRPVSDEEAVTTIQYALEQGITLFDTAPLYGRGRSEALVGKALAGIPRDRYQLSTKVGRLLNPETGEMGFDFSRDGVLRSLEGSLARLQTDRVEILHIHDPDNHLEQALEQAYPTLVELRRQGVIRAVGAGMNQWQALWHLARHGEFDCFLLAGRYTLLEQEALPFLDYCLDEGIGLLLGGVFNSGILATGPVPGARYNYREAPPAILERVAAIEAVCRRHGVPLPAAALQFARSHGAVASLVVGAVSPDEIAQNLEAWHRPIPSALWEELRSQALIAPGAPIPSSHGA</sequence>
<dbReference type="PANTHER" id="PTHR42686">
    <property type="entry name" value="GH17980P-RELATED"/>
    <property type="match status" value="1"/>
</dbReference>
<dbReference type="RefSeq" id="WP_141609257.1">
    <property type="nucleotide sequence ID" value="NZ_VIGC02000007.1"/>
</dbReference>
<dbReference type="GO" id="GO:0016491">
    <property type="term" value="F:oxidoreductase activity"/>
    <property type="evidence" value="ECO:0007669"/>
    <property type="project" value="InterPro"/>
</dbReference>
<dbReference type="Proteomes" id="UP000317371">
    <property type="component" value="Unassembled WGS sequence"/>
</dbReference>
<dbReference type="InterPro" id="IPR020471">
    <property type="entry name" value="AKR"/>
</dbReference>
<dbReference type="AlphaFoldDB" id="A0A540VIB0"/>
<dbReference type="SUPFAM" id="SSF51430">
    <property type="entry name" value="NAD(P)-linked oxidoreductase"/>
    <property type="match status" value="1"/>
</dbReference>
<protein>
    <submittedName>
        <fullName evidence="2">Aldo/keto reductase</fullName>
    </submittedName>
</protein>
<accession>A0A540VIB0</accession>
<dbReference type="OrthoDB" id="9773828at2"/>
<reference evidence="2 3" key="1">
    <citation type="submission" date="2019-06" db="EMBL/GenBank/DDBJ databases">
        <title>Genome sequence of Litorilinea aerophila BAA-2444.</title>
        <authorList>
            <person name="Maclea K.S."/>
            <person name="Maurais E.G."/>
            <person name="Iannazzi L.C."/>
        </authorList>
    </citation>
    <scope>NUCLEOTIDE SEQUENCE [LARGE SCALE GENOMIC DNA]</scope>
    <source>
        <strain evidence="2 3">ATCC BAA-2444</strain>
    </source>
</reference>
<dbReference type="InterPro" id="IPR023210">
    <property type="entry name" value="NADP_OxRdtase_dom"/>
</dbReference>
<dbReference type="EMBL" id="VIGC01000007">
    <property type="protein sequence ID" value="TQE96515.1"/>
    <property type="molecule type" value="Genomic_DNA"/>
</dbReference>
<dbReference type="Pfam" id="PF00248">
    <property type="entry name" value="Aldo_ket_red"/>
    <property type="match status" value="1"/>
</dbReference>
<dbReference type="InParanoid" id="A0A540VIB0"/>
<name>A0A540VIB0_9CHLR</name>
<dbReference type="GO" id="GO:0005829">
    <property type="term" value="C:cytosol"/>
    <property type="evidence" value="ECO:0007669"/>
    <property type="project" value="TreeGrafter"/>
</dbReference>
<comment type="caution">
    <text evidence="2">The sequence shown here is derived from an EMBL/GenBank/DDBJ whole genome shotgun (WGS) entry which is preliminary data.</text>
</comment>
<evidence type="ECO:0000313" key="2">
    <source>
        <dbReference type="EMBL" id="TQE96515.1"/>
    </source>
</evidence>
<organism evidence="2 3">
    <name type="scientific">Litorilinea aerophila</name>
    <dbReference type="NCBI Taxonomy" id="1204385"/>
    <lineage>
        <taxon>Bacteria</taxon>
        <taxon>Bacillati</taxon>
        <taxon>Chloroflexota</taxon>
        <taxon>Caldilineae</taxon>
        <taxon>Caldilineales</taxon>
        <taxon>Caldilineaceae</taxon>
        <taxon>Litorilinea</taxon>
    </lineage>
</organism>
<dbReference type="InterPro" id="IPR036812">
    <property type="entry name" value="NAD(P)_OxRdtase_dom_sf"/>
</dbReference>
<dbReference type="PANTHER" id="PTHR42686:SF1">
    <property type="entry name" value="GH17980P-RELATED"/>
    <property type="match status" value="1"/>
</dbReference>
<proteinExistence type="predicted"/>
<gene>
    <name evidence="2" type="ORF">FKZ61_06375</name>
</gene>
<evidence type="ECO:0000313" key="3">
    <source>
        <dbReference type="Proteomes" id="UP000317371"/>
    </source>
</evidence>
<dbReference type="Gene3D" id="3.20.20.100">
    <property type="entry name" value="NADP-dependent oxidoreductase domain"/>
    <property type="match status" value="1"/>
</dbReference>
<keyword evidence="3" id="KW-1185">Reference proteome</keyword>